<evidence type="ECO:0000313" key="13">
    <source>
        <dbReference type="EMBL" id="MDG2989775.1"/>
    </source>
</evidence>
<dbReference type="InterPro" id="IPR011990">
    <property type="entry name" value="TPR-like_helical_dom_sf"/>
</dbReference>
<keyword evidence="2 13" id="KW-0723">Serine/threonine-protein kinase</keyword>
<comment type="caution">
    <text evidence="13">The sequence shown here is derived from an EMBL/GenBank/DDBJ whole genome shotgun (WGS) entry which is preliminary data.</text>
</comment>
<comment type="catalytic activity">
    <reaction evidence="7">
        <text>L-threonyl-[protein] + ATP = O-phospho-L-threonyl-[protein] + ADP + H(+)</text>
        <dbReference type="Rhea" id="RHEA:46608"/>
        <dbReference type="Rhea" id="RHEA-COMP:11060"/>
        <dbReference type="Rhea" id="RHEA-COMP:11605"/>
        <dbReference type="ChEBI" id="CHEBI:15378"/>
        <dbReference type="ChEBI" id="CHEBI:30013"/>
        <dbReference type="ChEBI" id="CHEBI:30616"/>
        <dbReference type="ChEBI" id="CHEBI:61977"/>
        <dbReference type="ChEBI" id="CHEBI:456216"/>
        <dbReference type="EC" id="2.7.11.1"/>
    </reaction>
</comment>
<organism evidence="13 14">
    <name type="scientific">Candidatus Synechococcus calcipolaris G9</name>
    <dbReference type="NCBI Taxonomy" id="1497997"/>
    <lineage>
        <taxon>Bacteria</taxon>
        <taxon>Bacillati</taxon>
        <taxon>Cyanobacteriota</taxon>
        <taxon>Cyanophyceae</taxon>
        <taxon>Synechococcales</taxon>
        <taxon>Synechococcaceae</taxon>
        <taxon>Synechococcus</taxon>
    </lineage>
</organism>
<evidence type="ECO:0000256" key="9">
    <source>
        <dbReference type="PROSITE-ProRule" id="PRU10141"/>
    </source>
</evidence>
<evidence type="ECO:0000256" key="10">
    <source>
        <dbReference type="SAM" id="MobiDB-lite"/>
    </source>
</evidence>
<dbReference type="Proteomes" id="UP001154265">
    <property type="component" value="Unassembled WGS sequence"/>
</dbReference>
<dbReference type="PANTHER" id="PTHR24363:SF0">
    <property type="entry name" value="SERINE_THREONINE KINASE LIKE DOMAIN CONTAINING 1"/>
    <property type="match status" value="1"/>
</dbReference>
<evidence type="ECO:0000256" key="11">
    <source>
        <dbReference type="SAM" id="Phobius"/>
    </source>
</evidence>
<gene>
    <name evidence="13" type="ORF">L3556_02315</name>
</gene>
<keyword evidence="3" id="KW-0808">Transferase</keyword>
<feature type="compositionally biased region" description="Polar residues" evidence="10">
    <location>
        <begin position="323"/>
        <end position="335"/>
    </location>
</feature>
<keyword evidence="11" id="KW-0812">Transmembrane</keyword>
<evidence type="ECO:0000256" key="1">
    <source>
        <dbReference type="ARBA" id="ARBA00012513"/>
    </source>
</evidence>
<dbReference type="EC" id="2.7.11.1" evidence="1"/>
<dbReference type="GO" id="GO:0004674">
    <property type="term" value="F:protein serine/threonine kinase activity"/>
    <property type="evidence" value="ECO:0007669"/>
    <property type="project" value="UniProtKB-KW"/>
</dbReference>
<name>A0ABT6EVG5_9SYNE</name>
<dbReference type="InterPro" id="IPR017441">
    <property type="entry name" value="Protein_kinase_ATP_BS"/>
</dbReference>
<proteinExistence type="predicted"/>
<accession>A0ABT6EVG5</accession>
<evidence type="ECO:0000256" key="8">
    <source>
        <dbReference type="ARBA" id="ARBA00048679"/>
    </source>
</evidence>
<keyword evidence="5 13" id="KW-0418">Kinase</keyword>
<evidence type="ECO:0000313" key="14">
    <source>
        <dbReference type="Proteomes" id="UP001154265"/>
    </source>
</evidence>
<keyword evidence="4 9" id="KW-0547">Nucleotide-binding</keyword>
<dbReference type="InterPro" id="IPR011009">
    <property type="entry name" value="Kinase-like_dom_sf"/>
</dbReference>
<dbReference type="Gene3D" id="1.25.40.10">
    <property type="entry name" value="Tetratricopeptide repeat domain"/>
    <property type="match status" value="1"/>
</dbReference>
<protein>
    <recommendedName>
        <fullName evidence="1">non-specific serine/threonine protein kinase</fullName>
        <ecNumber evidence="1">2.7.11.1</ecNumber>
    </recommendedName>
</protein>
<evidence type="ECO:0000256" key="6">
    <source>
        <dbReference type="ARBA" id="ARBA00022840"/>
    </source>
</evidence>
<reference evidence="13" key="1">
    <citation type="journal article" date="2022" name="Genome Biol. Evol.">
        <title>A New Gene Family Diagnostic for Intracellular Biomineralization of Amorphous Ca Carbonates by Cyanobacteria.</title>
        <authorList>
            <person name="Benzerara K."/>
            <person name="Duprat E."/>
            <person name="Bitard-Feildel T."/>
            <person name="Caumes G."/>
            <person name="Cassier-Chauvat C."/>
            <person name="Chauvat F."/>
            <person name="Dezi M."/>
            <person name="Diop S.I."/>
            <person name="Gaschignard G."/>
            <person name="Gorgen S."/>
            <person name="Gugger M."/>
            <person name="Lopez-Garcia P."/>
            <person name="Millet M."/>
            <person name="Skouri-Panet F."/>
            <person name="Moreira D."/>
            <person name="Callebaut I."/>
        </authorList>
    </citation>
    <scope>NUCLEOTIDE SEQUENCE</scope>
    <source>
        <strain evidence="13">G9</strain>
    </source>
</reference>
<dbReference type="Gene3D" id="1.10.510.10">
    <property type="entry name" value="Transferase(Phosphotransferase) domain 1"/>
    <property type="match status" value="1"/>
</dbReference>
<dbReference type="PROSITE" id="PS00107">
    <property type="entry name" value="PROTEIN_KINASE_ATP"/>
    <property type="match status" value="1"/>
</dbReference>
<keyword evidence="11" id="KW-1133">Transmembrane helix</keyword>
<dbReference type="SUPFAM" id="SSF56112">
    <property type="entry name" value="Protein kinase-like (PK-like)"/>
    <property type="match status" value="1"/>
</dbReference>
<keyword evidence="14" id="KW-1185">Reference proteome</keyword>
<dbReference type="InterPro" id="IPR000719">
    <property type="entry name" value="Prot_kinase_dom"/>
</dbReference>
<feature type="domain" description="Protein kinase" evidence="12">
    <location>
        <begin position="5"/>
        <end position="272"/>
    </location>
</feature>
<evidence type="ECO:0000256" key="3">
    <source>
        <dbReference type="ARBA" id="ARBA00022679"/>
    </source>
</evidence>
<evidence type="ECO:0000256" key="5">
    <source>
        <dbReference type="ARBA" id="ARBA00022777"/>
    </source>
</evidence>
<feature type="compositionally biased region" description="Low complexity" evidence="10">
    <location>
        <begin position="600"/>
        <end position="614"/>
    </location>
</feature>
<dbReference type="Pfam" id="PF00069">
    <property type="entry name" value="Pkinase"/>
    <property type="match status" value="1"/>
</dbReference>
<sequence length="646" mass="71307">MDNRYYILRLLGTGGFGDTYLAKDIGRPSNPLCIIKHLKPASLTPDFLAQLQGLFHRQAEFLGRLTHHDQMPSLVASFEINQEFYIVHDYVEGHTMDREFLQDYRWTETQVTDLLRDVLGILCFAHAQGVVHGDLKPENLVRRYRDNRVVLVDFATVRQVQKQVVTTDGQVLVTISVSTPGYTTDTATGTVTPDYSRDIYAAGLLAIRALTGLPLEALKTDKNSGEIIWEAQALANFELEAFISRMVDPDPENRFTNAKEALRGLLHLTDFYVPESVQLQTNELEVSEETPDPPATITPTLPNSLHGELLSPEQLENLDSWLPGSNGSAISANRQSSTPSVTKKTSTKKTSENPSNPKTLLSLIQNQQGLLLWGGAGLLFLLGAIALVTGFSGSQDNQWQTVMDQAKQKYIAGEFQGCIDLAQQIPEEDGLYSQALTLVQDCRLGPAQRLEQQGDLAAALAALEQIPPEDPVYRAAQQRMAEWSDQLLSQANQAYQGGDLDQAVRLAQAIPEQSPTYEDTQAAIASWQAEGQRNQILLTQARQAFDQRNWQEAIALTEKVTLLGQPVPEGSDYWRQHIEPLVVNAQNQLATSQANPVAQPESTPTPGSGSGATTEPPPPEERPILGETENLNPLETGEDMQQRQEP</sequence>
<feature type="binding site" evidence="9">
    <location>
        <position position="36"/>
    </location>
    <ligand>
        <name>ATP</name>
        <dbReference type="ChEBI" id="CHEBI:30616"/>
    </ligand>
</feature>
<evidence type="ECO:0000259" key="12">
    <source>
        <dbReference type="PROSITE" id="PS50011"/>
    </source>
</evidence>
<feature type="region of interest" description="Disordered" evidence="10">
    <location>
        <begin position="590"/>
        <end position="646"/>
    </location>
</feature>
<feature type="transmembrane region" description="Helical" evidence="11">
    <location>
        <begin position="370"/>
        <end position="391"/>
    </location>
</feature>
<dbReference type="RefSeq" id="WP_277865689.1">
    <property type="nucleotide sequence ID" value="NZ_JAKKUT010000001.1"/>
</dbReference>
<dbReference type="EMBL" id="JAKKUT010000001">
    <property type="protein sequence ID" value="MDG2989775.1"/>
    <property type="molecule type" value="Genomic_DNA"/>
</dbReference>
<keyword evidence="11" id="KW-0472">Membrane</keyword>
<dbReference type="PANTHER" id="PTHR24363">
    <property type="entry name" value="SERINE/THREONINE PROTEIN KINASE"/>
    <property type="match status" value="1"/>
</dbReference>
<dbReference type="Gene3D" id="3.30.200.20">
    <property type="entry name" value="Phosphorylase Kinase, domain 1"/>
    <property type="match status" value="1"/>
</dbReference>
<feature type="region of interest" description="Disordered" evidence="10">
    <location>
        <begin position="321"/>
        <end position="357"/>
    </location>
</feature>
<evidence type="ECO:0000256" key="2">
    <source>
        <dbReference type="ARBA" id="ARBA00022527"/>
    </source>
</evidence>
<dbReference type="PROSITE" id="PS50011">
    <property type="entry name" value="PROTEIN_KINASE_DOM"/>
    <property type="match status" value="1"/>
</dbReference>
<dbReference type="SMART" id="SM00220">
    <property type="entry name" value="S_TKc"/>
    <property type="match status" value="1"/>
</dbReference>
<evidence type="ECO:0000256" key="4">
    <source>
        <dbReference type="ARBA" id="ARBA00022741"/>
    </source>
</evidence>
<comment type="catalytic activity">
    <reaction evidence="8">
        <text>L-seryl-[protein] + ATP = O-phospho-L-seryl-[protein] + ADP + H(+)</text>
        <dbReference type="Rhea" id="RHEA:17989"/>
        <dbReference type="Rhea" id="RHEA-COMP:9863"/>
        <dbReference type="Rhea" id="RHEA-COMP:11604"/>
        <dbReference type="ChEBI" id="CHEBI:15378"/>
        <dbReference type="ChEBI" id="CHEBI:29999"/>
        <dbReference type="ChEBI" id="CHEBI:30616"/>
        <dbReference type="ChEBI" id="CHEBI:83421"/>
        <dbReference type="ChEBI" id="CHEBI:456216"/>
        <dbReference type="EC" id="2.7.11.1"/>
    </reaction>
</comment>
<feature type="region of interest" description="Disordered" evidence="10">
    <location>
        <begin position="282"/>
        <end position="307"/>
    </location>
</feature>
<evidence type="ECO:0000256" key="7">
    <source>
        <dbReference type="ARBA" id="ARBA00047899"/>
    </source>
</evidence>
<dbReference type="CDD" id="cd14014">
    <property type="entry name" value="STKc_PknB_like"/>
    <property type="match status" value="1"/>
</dbReference>
<keyword evidence="6 9" id="KW-0067">ATP-binding</keyword>
<reference evidence="13" key="2">
    <citation type="submission" date="2022-01" db="EMBL/GenBank/DDBJ databases">
        <authorList>
            <person name="Zivanovic Y."/>
            <person name="Moreira D."/>
            <person name="Lopez-Garcia P."/>
        </authorList>
    </citation>
    <scope>NUCLEOTIDE SEQUENCE</scope>
    <source>
        <strain evidence="13">G9</strain>
    </source>
</reference>